<evidence type="ECO:0000313" key="4">
    <source>
        <dbReference type="EMBL" id="OGI47848.1"/>
    </source>
</evidence>
<evidence type="ECO:0000313" key="5">
    <source>
        <dbReference type="Proteomes" id="UP000179360"/>
    </source>
</evidence>
<name>A0A1F6TRS1_9PROT</name>
<protein>
    <submittedName>
        <fullName evidence="4">Transglycosylase</fullName>
    </submittedName>
</protein>
<evidence type="ECO:0000256" key="2">
    <source>
        <dbReference type="SAM" id="SignalP"/>
    </source>
</evidence>
<accession>A0A1F6TRS1</accession>
<organism evidence="4 5">
    <name type="scientific">Candidatus Muproteobacteria bacterium RIFCSPHIGHO2_01_FULL_65_16</name>
    <dbReference type="NCBI Taxonomy" id="1817764"/>
    <lineage>
        <taxon>Bacteria</taxon>
        <taxon>Pseudomonadati</taxon>
        <taxon>Pseudomonadota</taxon>
        <taxon>Candidatus Muproteobacteria</taxon>
    </lineage>
</organism>
<comment type="caution">
    <text evidence="4">The sequence shown here is derived from an EMBL/GenBank/DDBJ whole genome shotgun (WGS) entry which is preliminary data.</text>
</comment>
<dbReference type="PANTHER" id="PTHR37423">
    <property type="entry name" value="SOLUBLE LYTIC MUREIN TRANSGLYCOSYLASE-RELATED"/>
    <property type="match status" value="1"/>
</dbReference>
<proteinExistence type="inferred from homology"/>
<dbReference type="SUPFAM" id="SSF53955">
    <property type="entry name" value="Lysozyme-like"/>
    <property type="match status" value="1"/>
</dbReference>
<dbReference type="Proteomes" id="UP000179360">
    <property type="component" value="Unassembled WGS sequence"/>
</dbReference>
<evidence type="ECO:0000256" key="1">
    <source>
        <dbReference type="ARBA" id="ARBA00007734"/>
    </source>
</evidence>
<sequence>MKPLLSIALIGWLGIISPSAAVAAAPQPVDPELRDLLKQAASETDSFADRFDAEVWLMDMSQRLEKRIPDKRFRVELLKNAHYEATRTGLSPELVLSVIEVESNFRQYAISRAGARGLMQVMPFWLKEIGKPGDSLFRVQTNLRYGCTILKYYLDKERGNLRQALARYNGSRGQHAYPAKVNQALATRWYRQ</sequence>
<gene>
    <name evidence="4" type="ORF">A2637_07385</name>
</gene>
<dbReference type="Pfam" id="PF01464">
    <property type="entry name" value="SLT"/>
    <property type="match status" value="1"/>
</dbReference>
<dbReference type="STRING" id="1817764.A2637_07385"/>
<dbReference type="Gene3D" id="1.10.530.10">
    <property type="match status" value="1"/>
</dbReference>
<feature type="domain" description="Transglycosylase SLT" evidence="3">
    <location>
        <begin position="83"/>
        <end position="183"/>
    </location>
</feature>
<dbReference type="EMBL" id="MFSY01000007">
    <property type="protein sequence ID" value="OGI47848.1"/>
    <property type="molecule type" value="Genomic_DNA"/>
</dbReference>
<reference evidence="4 5" key="1">
    <citation type="journal article" date="2016" name="Nat. Commun.">
        <title>Thousands of microbial genomes shed light on interconnected biogeochemical processes in an aquifer system.</title>
        <authorList>
            <person name="Anantharaman K."/>
            <person name="Brown C.T."/>
            <person name="Hug L.A."/>
            <person name="Sharon I."/>
            <person name="Castelle C.J."/>
            <person name="Probst A.J."/>
            <person name="Thomas B.C."/>
            <person name="Singh A."/>
            <person name="Wilkins M.J."/>
            <person name="Karaoz U."/>
            <person name="Brodie E.L."/>
            <person name="Williams K.H."/>
            <person name="Hubbard S.S."/>
            <person name="Banfield J.F."/>
        </authorList>
    </citation>
    <scope>NUCLEOTIDE SEQUENCE [LARGE SCALE GENOMIC DNA]</scope>
</reference>
<dbReference type="InterPro" id="IPR023346">
    <property type="entry name" value="Lysozyme-like_dom_sf"/>
</dbReference>
<evidence type="ECO:0000259" key="3">
    <source>
        <dbReference type="Pfam" id="PF01464"/>
    </source>
</evidence>
<dbReference type="PANTHER" id="PTHR37423:SF2">
    <property type="entry name" value="MEMBRANE-BOUND LYTIC MUREIN TRANSGLYCOSYLASE C"/>
    <property type="match status" value="1"/>
</dbReference>
<feature type="chain" id="PRO_5009225675" evidence="2">
    <location>
        <begin position="24"/>
        <end position="192"/>
    </location>
</feature>
<feature type="signal peptide" evidence="2">
    <location>
        <begin position="1"/>
        <end position="23"/>
    </location>
</feature>
<keyword evidence="2" id="KW-0732">Signal</keyword>
<dbReference type="InterPro" id="IPR008258">
    <property type="entry name" value="Transglycosylase_SLT_dom_1"/>
</dbReference>
<comment type="similarity">
    <text evidence="1">Belongs to the transglycosylase Slt family.</text>
</comment>
<dbReference type="AlphaFoldDB" id="A0A1F6TRS1"/>